<dbReference type="PANTHER" id="PTHR30246:SF1">
    <property type="entry name" value="2-DEHYDRO-3-DEOXY-6-PHOSPHOGALACTONATE ALDOLASE-RELATED"/>
    <property type="match status" value="1"/>
</dbReference>
<dbReference type="CDD" id="cd00452">
    <property type="entry name" value="KDPG_aldolase"/>
    <property type="match status" value="1"/>
</dbReference>
<dbReference type="InterPro" id="IPR000887">
    <property type="entry name" value="Aldlse_KDPG_KHG"/>
</dbReference>
<evidence type="ECO:0000256" key="5">
    <source>
        <dbReference type="ARBA" id="ARBA00023277"/>
    </source>
</evidence>
<dbReference type="EMBL" id="CAFBNF010000018">
    <property type="protein sequence ID" value="CAB4932215.1"/>
    <property type="molecule type" value="Genomic_DNA"/>
</dbReference>
<proteinExistence type="inferred from homology"/>
<comment type="subunit">
    <text evidence="3">Homotrimer.</text>
</comment>
<gene>
    <name evidence="6" type="ORF">UFOPK3773_00316</name>
</gene>
<name>A0A6J7IN68_9ZZZZ</name>
<dbReference type="PANTHER" id="PTHR30246">
    <property type="entry name" value="2-KETO-3-DEOXY-6-PHOSPHOGLUCONATE ALDOLASE"/>
    <property type="match status" value="1"/>
</dbReference>
<evidence type="ECO:0000256" key="2">
    <source>
        <dbReference type="ARBA" id="ARBA00006906"/>
    </source>
</evidence>
<dbReference type="GO" id="GO:0016829">
    <property type="term" value="F:lyase activity"/>
    <property type="evidence" value="ECO:0007669"/>
    <property type="project" value="UniProtKB-KW"/>
</dbReference>
<comment type="pathway">
    <text evidence="1">Carbohydrate acid metabolism.</text>
</comment>
<dbReference type="InterPro" id="IPR013785">
    <property type="entry name" value="Aldolase_TIM"/>
</dbReference>
<evidence type="ECO:0000256" key="1">
    <source>
        <dbReference type="ARBA" id="ARBA00004761"/>
    </source>
</evidence>
<keyword evidence="4" id="KW-0456">Lyase</keyword>
<comment type="similarity">
    <text evidence="2">Belongs to the KHG/KDPG aldolase family.</text>
</comment>
<evidence type="ECO:0000256" key="3">
    <source>
        <dbReference type="ARBA" id="ARBA00011233"/>
    </source>
</evidence>
<accession>A0A6J7IN68</accession>
<organism evidence="6">
    <name type="scientific">freshwater metagenome</name>
    <dbReference type="NCBI Taxonomy" id="449393"/>
    <lineage>
        <taxon>unclassified sequences</taxon>
        <taxon>metagenomes</taxon>
        <taxon>ecological metagenomes</taxon>
    </lineage>
</organism>
<dbReference type="AlphaFoldDB" id="A0A6J7IN68"/>
<protein>
    <submittedName>
        <fullName evidence="6">Unannotated protein</fullName>
    </submittedName>
</protein>
<keyword evidence="5" id="KW-0119">Carbohydrate metabolism</keyword>
<evidence type="ECO:0000313" key="6">
    <source>
        <dbReference type="EMBL" id="CAB4932215.1"/>
    </source>
</evidence>
<dbReference type="Gene3D" id="3.20.20.70">
    <property type="entry name" value="Aldolase class I"/>
    <property type="match status" value="1"/>
</dbReference>
<reference evidence="6" key="1">
    <citation type="submission" date="2020-05" db="EMBL/GenBank/DDBJ databases">
        <authorList>
            <person name="Chiriac C."/>
            <person name="Salcher M."/>
            <person name="Ghai R."/>
            <person name="Kavagutti S V."/>
        </authorList>
    </citation>
    <scope>NUCLEOTIDE SEQUENCE</scope>
</reference>
<evidence type="ECO:0000256" key="4">
    <source>
        <dbReference type="ARBA" id="ARBA00023239"/>
    </source>
</evidence>
<sequence length="194" mass="19927">MHLRTVAILRAFDPDKSRELALRCWEIGIDLVEVPVQGEAGWASLTAVSGVADGRSFGAGTVLTAEDSRRATTIGASVIISPGIEAAVVEAAREAGATPLPGVMTPTDVTLAHSLGLTVCKLFPASQVGPQWITHIRGPFPTMRFVAVGGVDHLNAGDYLRAGAAGVGFGSSIEQVLAAPDPAGIIAGLHALSR</sequence>
<dbReference type="SUPFAM" id="SSF51569">
    <property type="entry name" value="Aldolase"/>
    <property type="match status" value="1"/>
</dbReference>
<dbReference type="Pfam" id="PF01081">
    <property type="entry name" value="Aldolase"/>
    <property type="match status" value="1"/>
</dbReference>